<name>A0A9W6XZH1_9STRA</name>
<dbReference type="OrthoDB" id="127920at2759"/>
<sequence>MSDLLNPVERDHESRTDYRPVESGDDRTLANAEPPDGVDDSVGEPGDYDGDFTEEDESSGLPVANVDLFGLDLDQFVAEQRKISWIIALTAFLKDGALPLDPNLRSPV</sequence>
<feature type="compositionally biased region" description="Basic and acidic residues" evidence="1">
    <location>
        <begin position="8"/>
        <end position="28"/>
    </location>
</feature>
<keyword evidence="3" id="KW-1185">Reference proteome</keyword>
<dbReference type="Proteomes" id="UP001165121">
    <property type="component" value="Unassembled WGS sequence"/>
</dbReference>
<evidence type="ECO:0000313" key="2">
    <source>
        <dbReference type="EMBL" id="GMF48820.1"/>
    </source>
</evidence>
<comment type="caution">
    <text evidence="2">The sequence shown here is derived from an EMBL/GenBank/DDBJ whole genome shotgun (WGS) entry which is preliminary data.</text>
</comment>
<accession>A0A9W6XZH1</accession>
<dbReference type="EMBL" id="BSXT01002411">
    <property type="protein sequence ID" value="GMF48820.1"/>
    <property type="molecule type" value="Genomic_DNA"/>
</dbReference>
<protein>
    <submittedName>
        <fullName evidence="2">Unnamed protein product</fullName>
    </submittedName>
</protein>
<organism evidence="2 3">
    <name type="scientific">Phytophthora fragariaefolia</name>
    <dbReference type="NCBI Taxonomy" id="1490495"/>
    <lineage>
        <taxon>Eukaryota</taxon>
        <taxon>Sar</taxon>
        <taxon>Stramenopiles</taxon>
        <taxon>Oomycota</taxon>
        <taxon>Peronosporomycetes</taxon>
        <taxon>Peronosporales</taxon>
        <taxon>Peronosporaceae</taxon>
        <taxon>Phytophthora</taxon>
    </lineage>
</organism>
<feature type="compositionally biased region" description="Acidic residues" evidence="1">
    <location>
        <begin position="36"/>
        <end position="58"/>
    </location>
</feature>
<dbReference type="AlphaFoldDB" id="A0A9W6XZH1"/>
<evidence type="ECO:0000256" key="1">
    <source>
        <dbReference type="SAM" id="MobiDB-lite"/>
    </source>
</evidence>
<gene>
    <name evidence="2" type="ORF">Pfra01_001903800</name>
</gene>
<evidence type="ECO:0000313" key="3">
    <source>
        <dbReference type="Proteomes" id="UP001165121"/>
    </source>
</evidence>
<feature type="region of interest" description="Disordered" evidence="1">
    <location>
        <begin position="1"/>
        <end position="59"/>
    </location>
</feature>
<reference evidence="2" key="1">
    <citation type="submission" date="2023-04" db="EMBL/GenBank/DDBJ databases">
        <title>Phytophthora fragariaefolia NBRC 109709.</title>
        <authorList>
            <person name="Ichikawa N."/>
            <person name="Sato H."/>
            <person name="Tonouchi N."/>
        </authorList>
    </citation>
    <scope>NUCLEOTIDE SEQUENCE</scope>
    <source>
        <strain evidence="2">NBRC 109709</strain>
    </source>
</reference>
<proteinExistence type="predicted"/>